<dbReference type="GO" id="GO:0046961">
    <property type="term" value="F:proton-transporting ATPase activity, rotational mechanism"/>
    <property type="evidence" value="ECO:0007669"/>
    <property type="project" value="InterPro"/>
</dbReference>
<reference evidence="5" key="1">
    <citation type="submission" date="2020-08" db="EMBL/GenBank/DDBJ databases">
        <title>Genome public.</title>
        <authorList>
            <person name="Liu C."/>
            <person name="Sun Q."/>
        </authorList>
    </citation>
    <scope>NUCLEOTIDE SEQUENCE</scope>
    <source>
        <strain evidence="5">NSJ-23</strain>
    </source>
</reference>
<keyword evidence="2" id="KW-0813">Transport</keyword>
<evidence type="ECO:0000313" key="5">
    <source>
        <dbReference type="EMBL" id="MBC5722673.1"/>
    </source>
</evidence>
<feature type="compositionally biased region" description="Low complexity" evidence="4">
    <location>
        <begin position="7"/>
        <end position="18"/>
    </location>
</feature>
<feature type="region of interest" description="Disordered" evidence="4">
    <location>
        <begin position="1"/>
        <end position="21"/>
    </location>
</feature>
<evidence type="ECO:0000256" key="3">
    <source>
        <dbReference type="ARBA" id="ARBA00023065"/>
    </source>
</evidence>
<proteinExistence type="inferred from homology"/>
<keyword evidence="3" id="KW-0406">Ion transport</keyword>
<dbReference type="Gene3D" id="1.10.132.50">
    <property type="entry name" value="ATP synthase (C/AC39) subunit, domain 3"/>
    <property type="match status" value="1"/>
</dbReference>
<dbReference type="EMBL" id="JACOPO010000004">
    <property type="protein sequence ID" value="MBC5722673.1"/>
    <property type="molecule type" value="Genomic_DNA"/>
</dbReference>
<name>A0A8J6JAK1_9FIRM</name>
<dbReference type="Proteomes" id="UP000628736">
    <property type="component" value="Unassembled WGS sequence"/>
</dbReference>
<accession>A0A8J6JAK1</accession>
<dbReference type="Gene3D" id="1.20.1690.10">
    <property type="entry name" value="V-type ATP synthase subunit C domain"/>
    <property type="match status" value="2"/>
</dbReference>
<evidence type="ECO:0000313" key="6">
    <source>
        <dbReference type="Proteomes" id="UP000628736"/>
    </source>
</evidence>
<sequence length="353" mass="38644">MPFPAGSSLSTPNSPLSSKGGNILSHQIKDIDYLSISTRIRAMENRLLTRERMDRMIDARENGEAMKILTECGYPEDRGGGLEGVLAQARADTFRDIAGAVPDPRLAEIFQLKYDYHNAKVILKAQAVGADPERLLLAGGRYDPRELLEGWRREELQGCSEEFQRAMAQAWTLLRESRDPQQADLLLDRSCYQEMERLAKALGSPFLLGYVRLSVDVANLRTAVRAARMGKEGDFLRRVLLPGGNVSQQTVASARADTLGEVFQSGPLAQAAQLGAKVALPGGGSLTAFEKACDDALTAYLAAARMVPFGEQTVIGYLYAKELEFTAVRTIFAGRAAGLDGDTIRARLRQTYV</sequence>
<dbReference type="Pfam" id="PF01992">
    <property type="entry name" value="vATP-synt_AC39"/>
    <property type="match status" value="1"/>
</dbReference>
<gene>
    <name evidence="5" type="ORF">H8S11_07595</name>
</gene>
<dbReference type="SUPFAM" id="SSF103486">
    <property type="entry name" value="V-type ATP synthase subunit C"/>
    <property type="match status" value="1"/>
</dbReference>
<dbReference type="PANTHER" id="PTHR38682">
    <property type="entry name" value="V-TYPE ATP SYNTHASE SUBUNIT C"/>
    <property type="match status" value="1"/>
</dbReference>
<comment type="caution">
    <text evidence="5">The sequence shown here is derived from an EMBL/GenBank/DDBJ whole genome shotgun (WGS) entry which is preliminary data.</text>
</comment>
<evidence type="ECO:0000256" key="1">
    <source>
        <dbReference type="ARBA" id="ARBA00006709"/>
    </source>
</evidence>
<dbReference type="AlphaFoldDB" id="A0A8J6JAK1"/>
<evidence type="ECO:0000256" key="4">
    <source>
        <dbReference type="SAM" id="MobiDB-lite"/>
    </source>
</evidence>
<keyword evidence="6" id="KW-1185">Reference proteome</keyword>
<dbReference type="PANTHER" id="PTHR38682:SF1">
    <property type="entry name" value="V-TYPE ATP SYNTHASE SUBUNIT C"/>
    <property type="match status" value="1"/>
</dbReference>
<protein>
    <submittedName>
        <fullName evidence="5">V-type ATPase subunit</fullName>
    </submittedName>
</protein>
<dbReference type="InterPro" id="IPR050873">
    <property type="entry name" value="V-ATPase_V0D/AC39_subunit"/>
</dbReference>
<evidence type="ECO:0000256" key="2">
    <source>
        <dbReference type="ARBA" id="ARBA00022448"/>
    </source>
</evidence>
<dbReference type="InterPro" id="IPR002843">
    <property type="entry name" value="ATPase_V0-cplx_csu/dsu"/>
</dbReference>
<comment type="similarity">
    <text evidence="1">Belongs to the V-ATPase V0D/AC39 subunit family.</text>
</comment>
<dbReference type="InterPro" id="IPR044911">
    <property type="entry name" value="V-type_ATPase_csu/dsu_dom_3"/>
</dbReference>
<dbReference type="InterPro" id="IPR035067">
    <property type="entry name" value="V-type_ATPase_csu/dsu"/>
</dbReference>
<organism evidence="5 6">
    <name type="scientific">Flintibacter hominis</name>
    <dbReference type="NCBI Taxonomy" id="2763048"/>
    <lineage>
        <taxon>Bacteria</taxon>
        <taxon>Bacillati</taxon>
        <taxon>Bacillota</taxon>
        <taxon>Clostridia</taxon>
        <taxon>Eubacteriales</taxon>
        <taxon>Flintibacter</taxon>
    </lineage>
</organism>
<dbReference type="InterPro" id="IPR036079">
    <property type="entry name" value="ATPase_csu/dsu_sf"/>
</dbReference>